<reference evidence="1" key="1">
    <citation type="submission" date="2022-10" db="EMBL/GenBank/DDBJ databases">
        <title>The complete genomes of actinobacterial strains from the NBC collection.</title>
        <authorList>
            <person name="Joergensen T.S."/>
            <person name="Alvarez Arevalo M."/>
            <person name="Sterndorff E.B."/>
            <person name="Faurdal D."/>
            <person name="Vuksanovic O."/>
            <person name="Mourched A.-S."/>
            <person name="Charusanti P."/>
            <person name="Shaw S."/>
            <person name="Blin K."/>
            <person name="Weber T."/>
        </authorList>
    </citation>
    <scope>NUCLEOTIDE SEQUENCE</scope>
    <source>
        <strain evidence="1">NBC_00222</strain>
    </source>
</reference>
<evidence type="ECO:0000313" key="1">
    <source>
        <dbReference type="EMBL" id="WUQ87822.1"/>
    </source>
</evidence>
<organism evidence="1 2">
    <name type="scientific">Kitasatospora purpeofusca</name>
    <dbReference type="NCBI Taxonomy" id="67352"/>
    <lineage>
        <taxon>Bacteria</taxon>
        <taxon>Bacillati</taxon>
        <taxon>Actinomycetota</taxon>
        <taxon>Actinomycetes</taxon>
        <taxon>Kitasatosporales</taxon>
        <taxon>Streptomycetaceae</taxon>
        <taxon>Kitasatospora</taxon>
    </lineage>
</organism>
<name>A0ABZ1U9H0_9ACTN</name>
<keyword evidence="2" id="KW-1185">Reference proteome</keyword>
<evidence type="ECO:0000313" key="2">
    <source>
        <dbReference type="Proteomes" id="UP001432222"/>
    </source>
</evidence>
<dbReference type="Proteomes" id="UP001432222">
    <property type="component" value="Chromosome"/>
</dbReference>
<dbReference type="RefSeq" id="WP_328958377.1">
    <property type="nucleotide sequence ID" value="NZ_CP108110.1"/>
</dbReference>
<dbReference type="InterPro" id="IPR024079">
    <property type="entry name" value="MetalloPept_cat_dom_sf"/>
</dbReference>
<gene>
    <name evidence="1" type="ORF">OHA16_35480</name>
</gene>
<proteinExistence type="predicted"/>
<dbReference type="InterPro" id="IPR019026">
    <property type="entry name" value="Peptidase_M64_IgA"/>
</dbReference>
<sequence length="480" mass="51041">MRSDGTSSLRSWLRSDLSASEVPWLAASVTTLFRSGPPGSKITLAVVGDGFGPQDQDAYNTAVDNLLTNGLFAQDFFADNKSAFNLVRVNLVSLESGVGTKTYDANGAVVRQVDRDTALGAYYNGDWAHLWVEDGPSTADRLTSALSELVPERQLVLVVLNSPGFGGRGGNWRATVPLGIGWSTIAHEFGHAMGGLGDEYHERNETYGGTEPTAPNLTTNTDRATLKWGWIVGAETPLPTGGDDCTPPKPSGWNDNQDVGLFEGGGSSYRLGVYRPVVNCRMRSNDPRFCPVCAGVMEAVTAPHRDGAPLSGVGPGDSTAPLAEGAGTGYVRLVVRLEQGALRVLEARELDGPFVQTGLVTQGFAHEVRIGDRRVALGSLPDAGVSRGFSEIGTDGPREHLVYRPDAFDFVVRVASTELRGADLSELTVDLVSVEANRGDVIGELPLRDDPALDVTPIASLADLSVADLPTSLRRIVEPE</sequence>
<accession>A0ABZ1U9H0</accession>
<dbReference type="Gene3D" id="3.40.390.10">
    <property type="entry name" value="Collagenase (Catalytic Domain)"/>
    <property type="match status" value="1"/>
</dbReference>
<dbReference type="Pfam" id="PF09471">
    <property type="entry name" value="Peptidase_M64"/>
    <property type="match status" value="1"/>
</dbReference>
<protein>
    <submittedName>
        <fullName evidence="1">M64 family metallopeptidase</fullName>
    </submittedName>
</protein>
<dbReference type="EMBL" id="CP108110">
    <property type="protein sequence ID" value="WUQ87822.1"/>
    <property type="molecule type" value="Genomic_DNA"/>
</dbReference>